<keyword evidence="5" id="KW-0677">Repeat</keyword>
<comment type="subcellular location">
    <subcellularLocation>
        <location evidence="1">Membrane</location>
        <topology evidence="1">Multi-pass membrane protein</topology>
    </subcellularLocation>
</comment>
<dbReference type="EMBL" id="QGKX02002183">
    <property type="protein sequence ID" value="KAF3486494.1"/>
    <property type="molecule type" value="Genomic_DNA"/>
</dbReference>
<keyword evidence="6" id="KW-0547">Nucleotide-binding</keyword>
<dbReference type="CDD" id="cd03232">
    <property type="entry name" value="ABCG_PDR_domain2"/>
    <property type="match status" value="1"/>
</dbReference>
<feature type="transmembrane region" description="Helical" evidence="10">
    <location>
        <begin position="539"/>
        <end position="559"/>
    </location>
</feature>
<dbReference type="AlphaFoldDB" id="A0A8S9N1G0"/>
<feature type="transmembrane region" description="Helical" evidence="10">
    <location>
        <begin position="683"/>
        <end position="703"/>
    </location>
</feature>
<gene>
    <name evidence="12" type="ORF">F2Q69_00055961</name>
</gene>
<dbReference type="Pfam" id="PF00005">
    <property type="entry name" value="ABC_tran"/>
    <property type="match status" value="1"/>
</dbReference>
<proteinExistence type="inferred from homology"/>
<evidence type="ECO:0000256" key="2">
    <source>
        <dbReference type="ARBA" id="ARBA00006012"/>
    </source>
</evidence>
<feature type="transmembrane region" description="Helical" evidence="10">
    <location>
        <begin position="622"/>
        <end position="646"/>
    </location>
</feature>
<evidence type="ECO:0000256" key="7">
    <source>
        <dbReference type="ARBA" id="ARBA00022840"/>
    </source>
</evidence>
<evidence type="ECO:0000256" key="8">
    <source>
        <dbReference type="ARBA" id="ARBA00022989"/>
    </source>
</evidence>
<feature type="non-terminal residue" evidence="12">
    <location>
        <position position="1"/>
    </location>
</feature>
<evidence type="ECO:0000256" key="6">
    <source>
        <dbReference type="ARBA" id="ARBA00022741"/>
    </source>
</evidence>
<protein>
    <recommendedName>
        <fullName evidence="11">ABC transporter domain-containing protein</fullName>
    </recommendedName>
</protein>
<organism evidence="12 13">
    <name type="scientific">Brassica cretica</name>
    <name type="common">Mustard</name>
    <dbReference type="NCBI Taxonomy" id="69181"/>
    <lineage>
        <taxon>Eukaryota</taxon>
        <taxon>Viridiplantae</taxon>
        <taxon>Streptophyta</taxon>
        <taxon>Embryophyta</taxon>
        <taxon>Tracheophyta</taxon>
        <taxon>Spermatophyta</taxon>
        <taxon>Magnoliopsida</taxon>
        <taxon>eudicotyledons</taxon>
        <taxon>Gunneridae</taxon>
        <taxon>Pentapetalae</taxon>
        <taxon>rosids</taxon>
        <taxon>malvids</taxon>
        <taxon>Brassicales</taxon>
        <taxon>Brassicaceae</taxon>
        <taxon>Brassiceae</taxon>
        <taxon>Brassica</taxon>
    </lineage>
</organism>
<comment type="similarity">
    <text evidence="2">Belongs to the ABC transporter superfamily. ABCG family. PDR (TC 3.A.1.205) subfamily.</text>
</comment>
<dbReference type="InterPro" id="IPR043926">
    <property type="entry name" value="ABCG_dom"/>
</dbReference>
<dbReference type="Gene3D" id="3.40.50.300">
    <property type="entry name" value="P-loop containing nucleotide triphosphate hydrolases"/>
    <property type="match status" value="2"/>
</dbReference>
<accession>A0A8S9N1G0</accession>
<dbReference type="InterPro" id="IPR027417">
    <property type="entry name" value="P-loop_NTPase"/>
</dbReference>
<dbReference type="Pfam" id="PF19055">
    <property type="entry name" value="ABC2_membrane_7"/>
    <property type="match status" value="2"/>
</dbReference>
<dbReference type="Proteomes" id="UP000712600">
    <property type="component" value="Unassembled WGS sequence"/>
</dbReference>
<dbReference type="FunFam" id="3.40.50.300:FF:000059">
    <property type="entry name" value="ABC transporter G family member 40"/>
    <property type="match status" value="1"/>
</dbReference>
<keyword evidence="9 10" id="KW-0472">Membrane</keyword>
<evidence type="ECO:0000256" key="4">
    <source>
        <dbReference type="ARBA" id="ARBA00022692"/>
    </source>
</evidence>
<evidence type="ECO:0000256" key="1">
    <source>
        <dbReference type="ARBA" id="ARBA00004141"/>
    </source>
</evidence>
<evidence type="ECO:0000256" key="10">
    <source>
        <dbReference type="SAM" id="Phobius"/>
    </source>
</evidence>
<evidence type="ECO:0000256" key="9">
    <source>
        <dbReference type="ARBA" id="ARBA00023136"/>
    </source>
</evidence>
<evidence type="ECO:0000256" key="3">
    <source>
        <dbReference type="ARBA" id="ARBA00022448"/>
    </source>
</evidence>
<evidence type="ECO:0000259" key="11">
    <source>
        <dbReference type="PROSITE" id="PS50893"/>
    </source>
</evidence>
<feature type="transmembrane region" description="Helical" evidence="10">
    <location>
        <begin position="509"/>
        <end position="527"/>
    </location>
</feature>
<comment type="caution">
    <text evidence="12">The sequence shown here is derived from an EMBL/GenBank/DDBJ whole genome shotgun (WGS) entry which is preliminary data.</text>
</comment>
<evidence type="ECO:0000313" key="12">
    <source>
        <dbReference type="EMBL" id="KAF3486494.1"/>
    </source>
</evidence>
<dbReference type="SMART" id="SM00382">
    <property type="entry name" value="AAA"/>
    <property type="match status" value="1"/>
</dbReference>
<dbReference type="InterPro" id="IPR003439">
    <property type="entry name" value="ABC_transporter-like_ATP-bd"/>
</dbReference>
<dbReference type="PANTHER" id="PTHR19241">
    <property type="entry name" value="ATP-BINDING CASSETTE TRANSPORTER"/>
    <property type="match status" value="1"/>
</dbReference>
<dbReference type="InterPro" id="IPR034003">
    <property type="entry name" value="ABCG_PDR_2"/>
</dbReference>
<keyword evidence="3" id="KW-0813">Transport</keyword>
<evidence type="ECO:0000256" key="5">
    <source>
        <dbReference type="ARBA" id="ARBA00022737"/>
    </source>
</evidence>
<feature type="transmembrane region" description="Helical" evidence="10">
    <location>
        <begin position="595"/>
        <end position="615"/>
    </location>
</feature>
<dbReference type="InterPro" id="IPR003593">
    <property type="entry name" value="AAA+_ATPase"/>
</dbReference>
<dbReference type="GO" id="GO:0005886">
    <property type="term" value="C:plasma membrane"/>
    <property type="evidence" value="ECO:0007669"/>
    <property type="project" value="UniProtKB-ARBA"/>
</dbReference>
<feature type="transmembrane region" description="Helical" evidence="10">
    <location>
        <begin position="652"/>
        <end position="671"/>
    </location>
</feature>
<keyword evidence="7" id="KW-0067">ATP-binding</keyword>
<dbReference type="PROSITE" id="PS50893">
    <property type="entry name" value="ABC_TRANSPORTER_2"/>
    <property type="match status" value="1"/>
</dbReference>
<dbReference type="GO" id="GO:0005524">
    <property type="term" value="F:ATP binding"/>
    <property type="evidence" value="ECO:0007669"/>
    <property type="project" value="UniProtKB-KW"/>
</dbReference>
<dbReference type="GO" id="GO:0140359">
    <property type="term" value="F:ABC-type transporter activity"/>
    <property type="evidence" value="ECO:0007669"/>
    <property type="project" value="InterPro"/>
</dbReference>
<reference evidence="12" key="1">
    <citation type="submission" date="2019-12" db="EMBL/GenBank/DDBJ databases">
        <title>Genome sequencing and annotation of Brassica cretica.</title>
        <authorList>
            <person name="Studholme D.J."/>
            <person name="Sarris P."/>
        </authorList>
    </citation>
    <scope>NUCLEOTIDE SEQUENCE</scope>
    <source>
        <strain evidence="12">PFS-109/04</strain>
        <tissue evidence="12">Leaf</tissue>
    </source>
</reference>
<dbReference type="InterPro" id="IPR013525">
    <property type="entry name" value="ABC2_TM"/>
</dbReference>
<name>A0A8S9N1G0_BRACR</name>
<dbReference type="SUPFAM" id="SSF52540">
    <property type="entry name" value="P-loop containing nucleoside triphosphate hydrolases"/>
    <property type="match status" value="2"/>
</dbReference>
<evidence type="ECO:0000313" key="13">
    <source>
        <dbReference type="Proteomes" id="UP000712600"/>
    </source>
</evidence>
<feature type="domain" description="ABC transporter" evidence="11">
    <location>
        <begin position="163"/>
        <end position="415"/>
    </location>
</feature>
<keyword evidence="8 10" id="KW-1133">Transmembrane helix</keyword>
<dbReference type="GO" id="GO:0016887">
    <property type="term" value="F:ATP hydrolysis activity"/>
    <property type="evidence" value="ECO:0007669"/>
    <property type="project" value="InterPro"/>
</dbReference>
<feature type="transmembrane region" description="Helical" evidence="10">
    <location>
        <begin position="729"/>
        <end position="750"/>
    </location>
</feature>
<keyword evidence="4 10" id="KW-0812">Transmembrane</keyword>
<dbReference type="Pfam" id="PF01061">
    <property type="entry name" value="ABC2_membrane"/>
    <property type="match status" value="1"/>
</dbReference>
<sequence>MLVGPVGAYFMDNISDGLDSSTTFQIVKCIKQMIQVFDKTALVSLLQPPPETFELFDDVIILGEGRIIYQGPREDVLGFFESMGFKCPERKGVADYLQEILSRKDQEQYWANPDLPYHYVSAKKFEEGFRTYHLWSTISSQLAIPFDREKNHRAALTKTRYGARKMDLLKACLAREHILMKRNLKIFGLNIGYDPTITSPGHLTALMGMSGAGKTTLMDVLAGRKNTGYITGDINVSGFPKKQDSFARISGYCEQFDIHSPLLTVYESLLYSAWLRLPPNIDASTRELFIEEVMELIELEPLRGMLVGYVGISGLSTEQRKRMTIAVELVANPSILFMDEPTSGLDARAAAIVMRTVRNTVDTGRTVVCTIHQPSIDIFESFDELFLLARGGEEIYVGPIGHNSSQLIEYFEGIRGVGKIKEGYNPATWALEVTTREQEDILGVKFAQEYKNSNLYKRNKDLIKELNKVQPHAQDIHFSTKYSQSYLIQFQACLWKLHKSYWRNVPYNAVRLCFAAAVGILFGIIFWSLGKRMGTREDIYNSVGAMSIVIGFLGSQSAATVRPVAIAERTVFYRETVAGMYSALPYAFSQVIIEIPYTMAKACIVSTIVYGMIGYEWTASKFLLYTFFNFITIIYYIYTGFMLIAVSPNQETAAILNGIISTTLNVFSGFTIPRPRMPVWLRWFPYVSPAWWGLYGLTISQYGDVETRLDTGETVKEFMRNYYGYEHDFLWKVSLVLVSFCLLFAFIYALSVKTLNFQK</sequence>